<keyword evidence="1" id="KW-1188">Viral release from host cell</keyword>
<protein>
    <submittedName>
        <fullName evidence="5">HK97 family phage prohead protease</fullName>
    </submittedName>
</protein>
<proteinExistence type="predicted"/>
<gene>
    <name evidence="5" type="ORF">EVC35_00915</name>
</gene>
<dbReference type="GO" id="GO:0006508">
    <property type="term" value="P:proteolysis"/>
    <property type="evidence" value="ECO:0007669"/>
    <property type="project" value="UniProtKB-KW"/>
</dbReference>
<evidence type="ECO:0000256" key="2">
    <source>
        <dbReference type="ARBA" id="ARBA00022670"/>
    </source>
</evidence>
<evidence type="ECO:0000313" key="5">
    <source>
        <dbReference type="EMBL" id="MDN6899569.1"/>
    </source>
</evidence>
<keyword evidence="2 5" id="KW-0645">Protease</keyword>
<comment type="caution">
    <text evidence="5">The sequence shown here is derived from an EMBL/GenBank/DDBJ whole genome shotgun (WGS) entry which is preliminary data.</text>
</comment>
<dbReference type="GO" id="GO:0008233">
    <property type="term" value="F:peptidase activity"/>
    <property type="evidence" value="ECO:0007669"/>
    <property type="project" value="UniProtKB-KW"/>
</dbReference>
<evidence type="ECO:0000313" key="6">
    <source>
        <dbReference type="Proteomes" id="UP001167919"/>
    </source>
</evidence>
<accession>A0AAJ1VMV5</accession>
<dbReference type="Pfam" id="PF04586">
    <property type="entry name" value="Peptidase_S78"/>
    <property type="match status" value="1"/>
</dbReference>
<dbReference type="Proteomes" id="UP001167919">
    <property type="component" value="Unassembled WGS sequence"/>
</dbReference>
<organism evidence="5 6">
    <name type="scientific">Oenococcus sicerae</name>
    <dbReference type="NCBI Taxonomy" id="2203724"/>
    <lineage>
        <taxon>Bacteria</taxon>
        <taxon>Bacillati</taxon>
        <taxon>Bacillota</taxon>
        <taxon>Bacilli</taxon>
        <taxon>Lactobacillales</taxon>
        <taxon>Lactobacillaceae</taxon>
        <taxon>Oenococcus</taxon>
    </lineage>
</organism>
<evidence type="ECO:0000256" key="1">
    <source>
        <dbReference type="ARBA" id="ARBA00022612"/>
    </source>
</evidence>
<evidence type="ECO:0000256" key="3">
    <source>
        <dbReference type="ARBA" id="ARBA00022801"/>
    </source>
</evidence>
<keyword evidence="3" id="KW-0378">Hydrolase</keyword>
<dbReference type="AlphaFoldDB" id="A0AAJ1VMV5"/>
<sequence length="188" mass="20940">MSQSKIEIRNAVEFRAIGDENSRKISGYLVRFNTPSVDIGFTEYVDPHAFDGVDMSKVQLLYNHDPGNILARVDSNTLSLSVDDRGLLFSAEMPQTTLGNDTLENIRNGNLKGCSFGFTVASDDWTYADSGDIRRILQIDQLFEGSITPIPAYPDTSVALAARNSVRKSNSQKRLSLLRLTEIENEEF</sequence>
<dbReference type="InterPro" id="IPR054613">
    <property type="entry name" value="Peptidase_S78_dom"/>
</dbReference>
<name>A0AAJ1VMV5_9LACO</name>
<dbReference type="RefSeq" id="WP_301710868.1">
    <property type="nucleotide sequence ID" value="NZ_SDWY01000001.1"/>
</dbReference>
<dbReference type="InterPro" id="IPR006433">
    <property type="entry name" value="Prohead_protease"/>
</dbReference>
<dbReference type="NCBIfam" id="TIGR01543">
    <property type="entry name" value="proheadase_HK97"/>
    <property type="match status" value="1"/>
</dbReference>
<reference evidence="5" key="1">
    <citation type="submission" date="2019-01" db="EMBL/GenBank/DDBJ databases">
        <title>Oenococcus sicerae UCMA17102.</title>
        <authorList>
            <person name="Cousin F.J."/>
            <person name="Le Guellec R."/>
            <person name="Cretenet M."/>
        </authorList>
    </citation>
    <scope>NUCLEOTIDE SEQUENCE</scope>
    <source>
        <strain evidence="5">UCMA17102</strain>
    </source>
</reference>
<feature type="domain" description="Prohead serine protease" evidence="4">
    <location>
        <begin position="13"/>
        <end position="164"/>
    </location>
</feature>
<evidence type="ECO:0000259" key="4">
    <source>
        <dbReference type="Pfam" id="PF04586"/>
    </source>
</evidence>
<dbReference type="EMBL" id="SDWY01000001">
    <property type="protein sequence ID" value="MDN6899569.1"/>
    <property type="molecule type" value="Genomic_DNA"/>
</dbReference>